<protein>
    <submittedName>
        <fullName evidence="9">Membrane protein</fullName>
    </submittedName>
</protein>
<evidence type="ECO:0000256" key="1">
    <source>
        <dbReference type="ARBA" id="ARBA00004651"/>
    </source>
</evidence>
<comment type="similarity">
    <text evidence="2">Belongs to the EamA transporter family.</text>
</comment>
<dbReference type="PANTHER" id="PTHR42920:SF5">
    <property type="entry name" value="EAMA DOMAIN-CONTAINING PROTEIN"/>
    <property type="match status" value="1"/>
</dbReference>
<feature type="transmembrane region" description="Helical" evidence="7">
    <location>
        <begin position="100"/>
        <end position="121"/>
    </location>
</feature>
<feature type="domain" description="EamA" evidence="8">
    <location>
        <begin position="158"/>
        <end position="293"/>
    </location>
</feature>
<reference evidence="9" key="1">
    <citation type="submission" date="2021-01" db="EMBL/GenBank/DDBJ databases">
        <title>Whole genome shotgun sequence of Virgisporangium aurantiacum NBRC 16421.</title>
        <authorList>
            <person name="Komaki H."/>
            <person name="Tamura T."/>
        </authorList>
    </citation>
    <scope>NUCLEOTIDE SEQUENCE</scope>
    <source>
        <strain evidence="9">NBRC 16421</strain>
    </source>
</reference>
<feature type="transmembrane region" description="Helical" evidence="7">
    <location>
        <begin position="187"/>
        <end position="206"/>
    </location>
</feature>
<feature type="transmembrane region" description="Helical" evidence="7">
    <location>
        <begin position="277"/>
        <end position="294"/>
    </location>
</feature>
<accession>A0A8J3ZA25</accession>
<keyword evidence="10" id="KW-1185">Reference proteome</keyword>
<feature type="transmembrane region" description="Helical" evidence="7">
    <location>
        <begin position="253"/>
        <end position="271"/>
    </location>
</feature>
<organism evidence="9 10">
    <name type="scientific">Virgisporangium aurantiacum</name>
    <dbReference type="NCBI Taxonomy" id="175570"/>
    <lineage>
        <taxon>Bacteria</taxon>
        <taxon>Bacillati</taxon>
        <taxon>Actinomycetota</taxon>
        <taxon>Actinomycetes</taxon>
        <taxon>Micromonosporales</taxon>
        <taxon>Micromonosporaceae</taxon>
        <taxon>Virgisporangium</taxon>
    </lineage>
</organism>
<gene>
    <name evidence="9" type="ORF">Vau01_076800</name>
</gene>
<proteinExistence type="inferred from homology"/>
<feature type="transmembrane region" description="Helical" evidence="7">
    <location>
        <begin position="128"/>
        <end position="149"/>
    </location>
</feature>
<dbReference type="EMBL" id="BOPG01000050">
    <property type="protein sequence ID" value="GIJ60164.1"/>
    <property type="molecule type" value="Genomic_DNA"/>
</dbReference>
<sequence>MPQSPWIIGSMRTNHRSTLLALTASGLLWGTTVPLSKVALTGMSPAWLTVARFALAVLPLAWVGRRHLRRAVSPGILVSGVTGYGAVIVLQNAGIQRTSVSHAALLIGAMPVLVALLMVALGRSRVGAVAWLGFALGLGGVVLVAVIGADAGSTATLAGDALVVLSLLFSAAFMVTQPRLLSGRDPVAVTAVQLAAAAVGTLPLALALDGAPPTAPGVAPTAAMIGLAIGGTLVPFTLFAWAQARISPEIAGAFLNLEPLVGVALGVAAFGDPVGPPQLAGGAAILLGIALSTLRRRKPPVDLAVVVPIRPAQTTRNPAPQLQDRQLAA</sequence>
<dbReference type="InterPro" id="IPR037185">
    <property type="entry name" value="EmrE-like"/>
</dbReference>
<evidence type="ECO:0000256" key="6">
    <source>
        <dbReference type="ARBA" id="ARBA00023136"/>
    </source>
</evidence>
<feature type="transmembrane region" description="Helical" evidence="7">
    <location>
        <begin position="44"/>
        <end position="63"/>
    </location>
</feature>
<dbReference type="InterPro" id="IPR000620">
    <property type="entry name" value="EamA_dom"/>
</dbReference>
<evidence type="ECO:0000256" key="2">
    <source>
        <dbReference type="ARBA" id="ARBA00007362"/>
    </source>
</evidence>
<dbReference type="Gene3D" id="1.10.3730.20">
    <property type="match status" value="1"/>
</dbReference>
<comment type="caution">
    <text evidence="9">The sequence shown here is derived from an EMBL/GenBank/DDBJ whole genome shotgun (WGS) entry which is preliminary data.</text>
</comment>
<dbReference type="Pfam" id="PF00892">
    <property type="entry name" value="EamA"/>
    <property type="match status" value="2"/>
</dbReference>
<dbReference type="GO" id="GO:0005886">
    <property type="term" value="C:plasma membrane"/>
    <property type="evidence" value="ECO:0007669"/>
    <property type="project" value="UniProtKB-SubCell"/>
</dbReference>
<keyword evidence="5 7" id="KW-1133">Transmembrane helix</keyword>
<name>A0A8J3ZA25_9ACTN</name>
<evidence type="ECO:0000313" key="10">
    <source>
        <dbReference type="Proteomes" id="UP000612585"/>
    </source>
</evidence>
<evidence type="ECO:0000259" key="8">
    <source>
        <dbReference type="Pfam" id="PF00892"/>
    </source>
</evidence>
<evidence type="ECO:0000256" key="3">
    <source>
        <dbReference type="ARBA" id="ARBA00022475"/>
    </source>
</evidence>
<dbReference type="AlphaFoldDB" id="A0A8J3ZA25"/>
<comment type="subcellular location">
    <subcellularLocation>
        <location evidence="1">Cell membrane</location>
        <topology evidence="1">Multi-pass membrane protein</topology>
    </subcellularLocation>
</comment>
<feature type="transmembrane region" description="Helical" evidence="7">
    <location>
        <begin position="155"/>
        <end position="175"/>
    </location>
</feature>
<dbReference type="PANTHER" id="PTHR42920">
    <property type="entry name" value="OS03G0707200 PROTEIN-RELATED"/>
    <property type="match status" value="1"/>
</dbReference>
<keyword evidence="3" id="KW-1003">Cell membrane</keyword>
<dbReference type="InterPro" id="IPR051258">
    <property type="entry name" value="Diverse_Substrate_Transporter"/>
</dbReference>
<dbReference type="Proteomes" id="UP000612585">
    <property type="component" value="Unassembled WGS sequence"/>
</dbReference>
<keyword evidence="6 7" id="KW-0472">Membrane</keyword>
<feature type="domain" description="EamA" evidence="8">
    <location>
        <begin position="19"/>
        <end position="145"/>
    </location>
</feature>
<keyword evidence="4 7" id="KW-0812">Transmembrane</keyword>
<evidence type="ECO:0000256" key="5">
    <source>
        <dbReference type="ARBA" id="ARBA00022989"/>
    </source>
</evidence>
<feature type="transmembrane region" description="Helical" evidence="7">
    <location>
        <begin position="75"/>
        <end position="94"/>
    </location>
</feature>
<feature type="transmembrane region" description="Helical" evidence="7">
    <location>
        <begin position="218"/>
        <end position="241"/>
    </location>
</feature>
<dbReference type="SUPFAM" id="SSF103481">
    <property type="entry name" value="Multidrug resistance efflux transporter EmrE"/>
    <property type="match status" value="2"/>
</dbReference>
<evidence type="ECO:0000313" key="9">
    <source>
        <dbReference type="EMBL" id="GIJ60164.1"/>
    </source>
</evidence>
<evidence type="ECO:0000256" key="4">
    <source>
        <dbReference type="ARBA" id="ARBA00022692"/>
    </source>
</evidence>
<evidence type="ECO:0000256" key="7">
    <source>
        <dbReference type="SAM" id="Phobius"/>
    </source>
</evidence>